<gene>
    <name evidence="2" type="ORF">ABVB70_19945</name>
</gene>
<dbReference type="PANTHER" id="PTHR11895">
    <property type="entry name" value="TRANSAMIDASE"/>
    <property type="match status" value="1"/>
</dbReference>
<dbReference type="InterPro" id="IPR023631">
    <property type="entry name" value="Amidase_dom"/>
</dbReference>
<comment type="caution">
    <text evidence="2">The sequence shown here is derived from an EMBL/GenBank/DDBJ whole genome shotgun (WGS) entry which is preliminary data.</text>
</comment>
<dbReference type="RefSeq" id="WP_353574538.1">
    <property type="nucleotide sequence ID" value="NZ_JBETME010000008.1"/>
</dbReference>
<name>A0ABD5LLA6_AGRRD</name>
<evidence type="ECO:0000313" key="2">
    <source>
        <dbReference type="EMBL" id="MES4992595.1"/>
    </source>
</evidence>
<protein>
    <submittedName>
        <fullName evidence="2">Amidase</fullName>
        <ecNumber evidence="2">3.5.1.4</ecNumber>
    </submittedName>
</protein>
<dbReference type="Gene3D" id="3.90.1300.10">
    <property type="entry name" value="Amidase signature (AS) domain"/>
    <property type="match status" value="1"/>
</dbReference>
<dbReference type="InterPro" id="IPR036928">
    <property type="entry name" value="AS_sf"/>
</dbReference>
<dbReference type="AlphaFoldDB" id="A0ABD5LLA6"/>
<dbReference type="GO" id="GO:0004040">
    <property type="term" value="F:amidase activity"/>
    <property type="evidence" value="ECO:0007669"/>
    <property type="project" value="UniProtKB-EC"/>
</dbReference>
<dbReference type="InterPro" id="IPR000120">
    <property type="entry name" value="Amidase"/>
</dbReference>
<proteinExistence type="predicted"/>
<keyword evidence="2" id="KW-0378">Hydrolase</keyword>
<dbReference type="PANTHER" id="PTHR11895:SF173">
    <property type="entry name" value="GLUTAMYL-TRNA AMIDOTRANSFERASE SUBUNIT A"/>
    <property type="match status" value="1"/>
</dbReference>
<feature type="domain" description="Amidase" evidence="1">
    <location>
        <begin position="25"/>
        <end position="442"/>
    </location>
</feature>
<accession>A0ABD5LLA6</accession>
<evidence type="ECO:0000313" key="3">
    <source>
        <dbReference type="Proteomes" id="UP001438189"/>
    </source>
</evidence>
<sequence>MTDLSTLTATEMTEGYRKKTFSPVEITEAALRRIEALDPALNSFYLTTADEARKMASESSARWMGGQPLSLLDGVPTSIKDALPSAGSPSYRGSVAHSADQQRFDVDAPSVARMREAGMVFLGKTTMPDFGIFASGLSSKHGVTRNPWDITKTPGGSSAGTAVSIAAGLNPLAVGTDIVGSIRLPASFCGIFGFKPSQGRVPYYFPNSPALVAGPMARSVHDAALLMNIISQPDGRDFTALPFDNMRYDLVLREAFTSARIGFIRNLGFGTMPDSEVLGTVSTAVEMLRKEGFLVQDLDVSFSPDDLRAGERFYKARARSELSEFAADRRAAATVVSDWSLEAESLTAIDLYRDFNRLQSMRARAAALIEGFDFLILPSVHVPPFLADTPGLLPGRLFEAWINSFLFNLTEQPASSSPCGLTANGLPVGLQIVGHRFADADVFRLSKIVEDLFEWRKVLDKMTDKLLTRV</sequence>
<dbReference type="SUPFAM" id="SSF75304">
    <property type="entry name" value="Amidase signature (AS) enzymes"/>
    <property type="match status" value="1"/>
</dbReference>
<dbReference type="EMBL" id="JBETME010000008">
    <property type="protein sequence ID" value="MES4992595.1"/>
    <property type="molecule type" value="Genomic_DNA"/>
</dbReference>
<reference evidence="2 3" key="1">
    <citation type="submission" date="2024-06" db="EMBL/GenBank/DDBJ databases">
        <title>Genome sequencing of Agrobacterium spp. from tobacco in Serbia.</title>
        <authorList>
            <person name="Ilicic R.J."/>
            <person name="Studholme D.J."/>
            <person name="Jelusic A."/>
            <person name="Barac G."/>
            <person name="Bagi F."/>
            <person name="Popovic Milovanovic T."/>
        </authorList>
    </citation>
    <scope>NUCLEOTIDE SEQUENCE [LARGE SCALE GENOMIC DNA]</scope>
    <source>
        <strain evidence="2 3">DA1</strain>
    </source>
</reference>
<dbReference type="NCBIfam" id="NF005450">
    <property type="entry name" value="PRK07042.1"/>
    <property type="match status" value="1"/>
</dbReference>
<dbReference type="Pfam" id="PF01425">
    <property type="entry name" value="Amidase"/>
    <property type="match status" value="1"/>
</dbReference>
<evidence type="ECO:0000259" key="1">
    <source>
        <dbReference type="Pfam" id="PF01425"/>
    </source>
</evidence>
<organism evidence="2 3">
    <name type="scientific">Agrobacterium radiobacter</name>
    <dbReference type="NCBI Taxonomy" id="362"/>
    <lineage>
        <taxon>Bacteria</taxon>
        <taxon>Pseudomonadati</taxon>
        <taxon>Pseudomonadota</taxon>
        <taxon>Alphaproteobacteria</taxon>
        <taxon>Hyphomicrobiales</taxon>
        <taxon>Rhizobiaceae</taxon>
        <taxon>Rhizobium/Agrobacterium group</taxon>
        <taxon>Agrobacterium</taxon>
        <taxon>Agrobacterium tumefaciens complex</taxon>
    </lineage>
</organism>
<dbReference type="Proteomes" id="UP001438189">
    <property type="component" value="Unassembled WGS sequence"/>
</dbReference>
<dbReference type="EC" id="3.5.1.4" evidence="2"/>